<evidence type="ECO:0000256" key="1">
    <source>
        <dbReference type="SAM" id="MobiDB-lite"/>
    </source>
</evidence>
<sequence length="112" mass="13439">MLCEISCILFLFSDDQGSLSDEGEELMSDPDSEEDVSSDDDQPVHRVRAYMLTLIINKWLHRFRMAFNYFLCYIIPNVNQLIDELKNWQVPVNSQVRYFLHIMKILHYNYYH</sequence>
<keyword evidence="2" id="KW-1185">Reference proteome</keyword>
<feature type="region of interest" description="Disordered" evidence="1">
    <location>
        <begin position="17"/>
        <end position="41"/>
    </location>
</feature>
<proteinExistence type="predicted"/>
<dbReference type="WBParaSite" id="Hba_03482">
    <property type="protein sequence ID" value="Hba_03482"/>
    <property type="gene ID" value="Hba_03482"/>
</dbReference>
<dbReference type="Proteomes" id="UP000095283">
    <property type="component" value="Unplaced"/>
</dbReference>
<name>A0A1I7WEY5_HETBA</name>
<dbReference type="AlphaFoldDB" id="A0A1I7WEY5"/>
<evidence type="ECO:0000313" key="3">
    <source>
        <dbReference type="WBParaSite" id="Hba_03482"/>
    </source>
</evidence>
<feature type="compositionally biased region" description="Acidic residues" evidence="1">
    <location>
        <begin position="21"/>
        <end position="41"/>
    </location>
</feature>
<organism evidence="2 3">
    <name type="scientific">Heterorhabditis bacteriophora</name>
    <name type="common">Entomopathogenic nematode worm</name>
    <dbReference type="NCBI Taxonomy" id="37862"/>
    <lineage>
        <taxon>Eukaryota</taxon>
        <taxon>Metazoa</taxon>
        <taxon>Ecdysozoa</taxon>
        <taxon>Nematoda</taxon>
        <taxon>Chromadorea</taxon>
        <taxon>Rhabditida</taxon>
        <taxon>Rhabditina</taxon>
        <taxon>Rhabditomorpha</taxon>
        <taxon>Strongyloidea</taxon>
        <taxon>Heterorhabditidae</taxon>
        <taxon>Heterorhabditis</taxon>
    </lineage>
</organism>
<reference evidence="3" key="1">
    <citation type="submission" date="2016-11" db="UniProtKB">
        <authorList>
            <consortium name="WormBaseParasite"/>
        </authorList>
    </citation>
    <scope>IDENTIFICATION</scope>
</reference>
<evidence type="ECO:0000313" key="2">
    <source>
        <dbReference type="Proteomes" id="UP000095283"/>
    </source>
</evidence>
<accession>A0A1I7WEY5</accession>
<protein>
    <submittedName>
        <fullName evidence="3">DDE_Tnp_1_7 domain-containing protein</fullName>
    </submittedName>
</protein>